<comment type="caution">
    <text evidence="1">The sequence shown here is derived from an EMBL/GenBank/DDBJ whole genome shotgun (WGS) entry which is preliminary data.</text>
</comment>
<dbReference type="EMBL" id="JAEFBJ010000003">
    <property type="protein sequence ID" value="KAG7630236.1"/>
    <property type="molecule type" value="Genomic_DNA"/>
</dbReference>
<reference evidence="1 2" key="1">
    <citation type="submission" date="2020-12" db="EMBL/GenBank/DDBJ databases">
        <title>Concerted genomic and epigenomic changes stabilize Arabidopsis allopolyploids.</title>
        <authorList>
            <person name="Chen Z."/>
        </authorList>
    </citation>
    <scope>NUCLEOTIDE SEQUENCE [LARGE SCALE GENOMIC DNA]</scope>
    <source>
        <strain evidence="1">As9502</strain>
        <tissue evidence="1">Leaf</tissue>
    </source>
</reference>
<evidence type="ECO:0000313" key="1">
    <source>
        <dbReference type="EMBL" id="KAG7630236.1"/>
    </source>
</evidence>
<protein>
    <submittedName>
        <fullName evidence="1">Uncharacterized protein</fullName>
    </submittedName>
</protein>
<dbReference type="Proteomes" id="UP000694251">
    <property type="component" value="Chromosome 3"/>
</dbReference>
<evidence type="ECO:0000313" key="2">
    <source>
        <dbReference type="Proteomes" id="UP000694251"/>
    </source>
</evidence>
<gene>
    <name evidence="1" type="ORF">ISN44_As03g005960</name>
</gene>
<proteinExistence type="predicted"/>
<name>A0A8T2F4B6_ARASU</name>
<sequence>MTQLNELINGLSKWERIRGKVIILPAIKAPHWILLPFSNEKNQNKYTHY</sequence>
<keyword evidence="2" id="KW-1185">Reference proteome</keyword>
<accession>A0A8T2F4B6</accession>
<dbReference type="AlphaFoldDB" id="A0A8T2F4B6"/>
<organism evidence="1 2">
    <name type="scientific">Arabidopsis suecica</name>
    <name type="common">Swedish thale-cress</name>
    <name type="synonym">Cardaminopsis suecica</name>
    <dbReference type="NCBI Taxonomy" id="45249"/>
    <lineage>
        <taxon>Eukaryota</taxon>
        <taxon>Viridiplantae</taxon>
        <taxon>Streptophyta</taxon>
        <taxon>Embryophyta</taxon>
        <taxon>Tracheophyta</taxon>
        <taxon>Spermatophyta</taxon>
        <taxon>Magnoliopsida</taxon>
        <taxon>eudicotyledons</taxon>
        <taxon>Gunneridae</taxon>
        <taxon>Pentapetalae</taxon>
        <taxon>rosids</taxon>
        <taxon>malvids</taxon>
        <taxon>Brassicales</taxon>
        <taxon>Brassicaceae</taxon>
        <taxon>Camelineae</taxon>
        <taxon>Arabidopsis</taxon>
    </lineage>
</organism>